<proteinExistence type="predicted"/>
<organism evidence="1 2">
    <name type="scientific">Plectus sambesii</name>
    <dbReference type="NCBI Taxonomy" id="2011161"/>
    <lineage>
        <taxon>Eukaryota</taxon>
        <taxon>Metazoa</taxon>
        <taxon>Ecdysozoa</taxon>
        <taxon>Nematoda</taxon>
        <taxon>Chromadorea</taxon>
        <taxon>Plectida</taxon>
        <taxon>Plectina</taxon>
        <taxon>Plectoidea</taxon>
        <taxon>Plectidae</taxon>
        <taxon>Plectus</taxon>
    </lineage>
</organism>
<reference evidence="2" key="1">
    <citation type="submission" date="2022-11" db="UniProtKB">
        <authorList>
            <consortium name="WormBaseParasite"/>
        </authorList>
    </citation>
    <scope>IDENTIFICATION</scope>
</reference>
<dbReference type="Proteomes" id="UP000887566">
    <property type="component" value="Unplaced"/>
</dbReference>
<dbReference type="WBParaSite" id="PSAMB.scaffold12823size2567.g35144.t1">
    <property type="protein sequence ID" value="PSAMB.scaffold12823size2567.g35144.t1"/>
    <property type="gene ID" value="PSAMB.scaffold12823size2567.g35144"/>
</dbReference>
<dbReference type="AlphaFoldDB" id="A0A914UWZ9"/>
<evidence type="ECO:0000313" key="2">
    <source>
        <dbReference type="WBParaSite" id="PSAMB.scaffold12823size2567.g35144.t1"/>
    </source>
</evidence>
<evidence type="ECO:0000313" key="1">
    <source>
        <dbReference type="Proteomes" id="UP000887566"/>
    </source>
</evidence>
<name>A0A914UWZ9_9BILA</name>
<accession>A0A914UWZ9</accession>
<keyword evidence="1" id="KW-1185">Reference proteome</keyword>
<sequence length="98" mass="11491">VQMALLDMEHIDHLMDDGVRRALRRERVFRDRGNPLDVLDDLQLYEQLSRAQKDLAVWQLKVAKLQFVTLRQNMTPAEVYEAEHLEAANEDSFVNLDL</sequence>
<protein>
    <submittedName>
        <fullName evidence="2">Uncharacterized protein</fullName>
    </submittedName>
</protein>